<dbReference type="GO" id="GO:0016020">
    <property type="term" value="C:membrane"/>
    <property type="evidence" value="ECO:0007669"/>
    <property type="project" value="UniProtKB-SubCell"/>
</dbReference>
<keyword evidence="5" id="KW-0472">Membrane</keyword>
<dbReference type="Proteomes" id="UP000255061">
    <property type="component" value="Unassembled WGS sequence"/>
</dbReference>
<keyword evidence="5" id="KW-1133">Transmembrane helix</keyword>
<keyword evidence="5" id="KW-0812">Transmembrane</keyword>
<dbReference type="SUPFAM" id="SSF58104">
    <property type="entry name" value="Methyl-accepting chemotaxis protein (MCP) signaling domain"/>
    <property type="match status" value="1"/>
</dbReference>
<evidence type="ECO:0000313" key="8">
    <source>
        <dbReference type="EMBL" id="SUI74155.1"/>
    </source>
</evidence>
<dbReference type="Pfam" id="PF00015">
    <property type="entry name" value="MCPsignal"/>
    <property type="match status" value="1"/>
</dbReference>
<evidence type="ECO:0000256" key="5">
    <source>
        <dbReference type="SAM" id="Phobius"/>
    </source>
</evidence>
<dbReference type="GO" id="GO:0006935">
    <property type="term" value="P:chemotaxis"/>
    <property type="evidence" value="ECO:0007669"/>
    <property type="project" value="UniProtKB-ARBA"/>
</dbReference>
<name>A0A380A6E8_9GAMM</name>
<dbReference type="EMBL" id="UGYV01000001">
    <property type="protein sequence ID" value="SUI74155.1"/>
    <property type="molecule type" value="Genomic_DNA"/>
</dbReference>
<dbReference type="PROSITE" id="PS50885">
    <property type="entry name" value="HAMP"/>
    <property type="match status" value="1"/>
</dbReference>
<dbReference type="SMART" id="SM00283">
    <property type="entry name" value="MA"/>
    <property type="match status" value="1"/>
</dbReference>
<reference evidence="8 9" key="1">
    <citation type="submission" date="2018-06" db="EMBL/GenBank/DDBJ databases">
        <authorList>
            <consortium name="Pathogen Informatics"/>
            <person name="Doyle S."/>
        </authorList>
    </citation>
    <scope>NUCLEOTIDE SEQUENCE [LARGE SCALE GENOMIC DNA]</scope>
    <source>
        <strain evidence="8 9">NCTC10736</strain>
    </source>
</reference>
<dbReference type="InterPro" id="IPR003660">
    <property type="entry name" value="HAMP_dom"/>
</dbReference>
<keyword evidence="2 4" id="KW-0807">Transducer</keyword>
<comment type="subcellular location">
    <subcellularLocation>
        <location evidence="1">Membrane</location>
    </subcellularLocation>
</comment>
<comment type="similarity">
    <text evidence="3">Belongs to the methyl-accepting chemotaxis (MCP) protein family.</text>
</comment>
<dbReference type="PROSITE" id="PS50111">
    <property type="entry name" value="CHEMOTAXIS_TRANSDUC_2"/>
    <property type="match status" value="1"/>
</dbReference>
<proteinExistence type="inferred from homology"/>
<evidence type="ECO:0000259" key="6">
    <source>
        <dbReference type="PROSITE" id="PS50111"/>
    </source>
</evidence>
<evidence type="ECO:0000256" key="4">
    <source>
        <dbReference type="PROSITE-ProRule" id="PRU00284"/>
    </source>
</evidence>
<evidence type="ECO:0000256" key="2">
    <source>
        <dbReference type="ARBA" id="ARBA00023224"/>
    </source>
</evidence>
<evidence type="ECO:0000313" key="9">
    <source>
        <dbReference type="Proteomes" id="UP000255061"/>
    </source>
</evidence>
<feature type="domain" description="HAMP" evidence="7">
    <location>
        <begin position="259"/>
        <end position="312"/>
    </location>
</feature>
<dbReference type="FunFam" id="1.10.287.950:FF:000001">
    <property type="entry name" value="Methyl-accepting chemotaxis sensory transducer"/>
    <property type="match status" value="1"/>
</dbReference>
<dbReference type="PANTHER" id="PTHR32089:SF41">
    <property type="entry name" value="METHYL-ACCEPTING CHEMOTAXIS PROTEIN"/>
    <property type="match status" value="1"/>
</dbReference>
<dbReference type="AlphaFoldDB" id="A0A380A6E8"/>
<gene>
    <name evidence="8" type="primary">mcp4_5</name>
    <name evidence="8" type="ORF">NCTC10736_01607</name>
</gene>
<evidence type="ECO:0000256" key="1">
    <source>
        <dbReference type="ARBA" id="ARBA00004370"/>
    </source>
</evidence>
<dbReference type="InterPro" id="IPR004089">
    <property type="entry name" value="MCPsignal_dom"/>
</dbReference>
<evidence type="ECO:0000259" key="7">
    <source>
        <dbReference type="PROSITE" id="PS50885"/>
    </source>
</evidence>
<feature type="transmembrane region" description="Helical" evidence="5">
    <location>
        <begin position="238"/>
        <end position="257"/>
    </location>
</feature>
<feature type="domain" description="Methyl-accepting transducer" evidence="6">
    <location>
        <begin position="317"/>
        <end position="553"/>
    </location>
</feature>
<evidence type="ECO:0000256" key="3">
    <source>
        <dbReference type="ARBA" id="ARBA00029447"/>
    </source>
</evidence>
<dbReference type="Gene3D" id="1.10.287.950">
    <property type="entry name" value="Methyl-accepting chemotaxis protein"/>
    <property type="match status" value="1"/>
</dbReference>
<dbReference type="GO" id="GO:0007165">
    <property type="term" value="P:signal transduction"/>
    <property type="evidence" value="ECO:0007669"/>
    <property type="project" value="UniProtKB-KW"/>
</dbReference>
<dbReference type="CDD" id="cd11386">
    <property type="entry name" value="MCP_signal"/>
    <property type="match status" value="1"/>
</dbReference>
<protein>
    <submittedName>
        <fullName evidence="8">Methyl-accepting chemotaxis protein 4</fullName>
    </submittedName>
</protein>
<sequence length="589" mass="64871">MGSRLSVGAFMKTKTMMSVVFSTIVASAVITAVLSFNLKSKVDLFNDAASIRYQSYQVADELRQSSDDLTRFARTYAVTGDEKYEKMYMDILAIRNGEKPRPEKYNQIYWDLVLNYGDKPKPDGAKVVLKTKMQALGFSDEEFRYLDEAQQNSNALVAIELKAMNAVKGIFLDPNTQTYTVKGDPNLVMARELLHSEQYHKEKVKIMTPIDNFFSALDKRTEGEVVHRLGNLHAALNWVQLVLLLVIFAAVIGFVIVKSRIVTPLVQTCRELLDIQQSKNLARRITVATQGEIGEIVNQINLFIASLASSLSTTDSIAKEVADLAKQTKASIQISRESSDRVARELDASASAMEEMTTTLVHVSESTSNAENRAAENETHVTVGQQTVSEALKAMSVLEGAFTNTQDSMLHLVNESTQVSNVLSVIKAIAEQTNLLALNAAIEAARAGEQGRGFAVVADEVRSLAQRTQDSTKEIDDIVASLQNRTHQVGTSVTQAATLMQKAGGELQRIVVVFEDIRSSTEAIHGLNTQVAASTEEQSLVSKEIASSMIVIRDNSREVSQIIEQIESTSINLDNQSQMLRTKAGEYQF</sequence>
<accession>A0A380A6E8</accession>
<organism evidence="8 9">
    <name type="scientific">Shewanella morhuae</name>
    <dbReference type="NCBI Taxonomy" id="365591"/>
    <lineage>
        <taxon>Bacteria</taxon>
        <taxon>Pseudomonadati</taxon>
        <taxon>Pseudomonadota</taxon>
        <taxon>Gammaproteobacteria</taxon>
        <taxon>Alteromonadales</taxon>
        <taxon>Shewanellaceae</taxon>
        <taxon>Shewanella</taxon>
    </lineage>
</organism>
<dbReference type="PANTHER" id="PTHR32089">
    <property type="entry name" value="METHYL-ACCEPTING CHEMOTAXIS PROTEIN MCPB"/>
    <property type="match status" value="1"/>
</dbReference>